<dbReference type="EMBL" id="NEDP02005553">
    <property type="protein sequence ID" value="OWF38852.1"/>
    <property type="molecule type" value="Genomic_DNA"/>
</dbReference>
<evidence type="ECO:0000313" key="1">
    <source>
        <dbReference type="EMBL" id="OWF38852.1"/>
    </source>
</evidence>
<keyword evidence="2" id="KW-1185">Reference proteome</keyword>
<gene>
    <name evidence="1" type="ORF">KP79_PYT23680</name>
</gene>
<proteinExistence type="predicted"/>
<dbReference type="AlphaFoldDB" id="A0A210PQW6"/>
<organism evidence="1 2">
    <name type="scientific">Mizuhopecten yessoensis</name>
    <name type="common">Japanese scallop</name>
    <name type="synonym">Patinopecten yessoensis</name>
    <dbReference type="NCBI Taxonomy" id="6573"/>
    <lineage>
        <taxon>Eukaryota</taxon>
        <taxon>Metazoa</taxon>
        <taxon>Spiralia</taxon>
        <taxon>Lophotrochozoa</taxon>
        <taxon>Mollusca</taxon>
        <taxon>Bivalvia</taxon>
        <taxon>Autobranchia</taxon>
        <taxon>Pteriomorphia</taxon>
        <taxon>Pectinida</taxon>
        <taxon>Pectinoidea</taxon>
        <taxon>Pectinidae</taxon>
        <taxon>Mizuhopecten</taxon>
    </lineage>
</organism>
<dbReference type="Proteomes" id="UP000242188">
    <property type="component" value="Unassembled WGS sequence"/>
</dbReference>
<protein>
    <submittedName>
        <fullName evidence="1">Uncharacterized protein</fullName>
    </submittedName>
</protein>
<reference evidence="1 2" key="1">
    <citation type="journal article" date="2017" name="Nat. Ecol. Evol.">
        <title>Scallop genome provides insights into evolution of bilaterian karyotype and development.</title>
        <authorList>
            <person name="Wang S."/>
            <person name="Zhang J."/>
            <person name="Jiao W."/>
            <person name="Li J."/>
            <person name="Xun X."/>
            <person name="Sun Y."/>
            <person name="Guo X."/>
            <person name="Huan P."/>
            <person name="Dong B."/>
            <person name="Zhang L."/>
            <person name="Hu X."/>
            <person name="Sun X."/>
            <person name="Wang J."/>
            <person name="Zhao C."/>
            <person name="Wang Y."/>
            <person name="Wang D."/>
            <person name="Huang X."/>
            <person name="Wang R."/>
            <person name="Lv J."/>
            <person name="Li Y."/>
            <person name="Zhang Z."/>
            <person name="Liu B."/>
            <person name="Lu W."/>
            <person name="Hui Y."/>
            <person name="Liang J."/>
            <person name="Zhou Z."/>
            <person name="Hou R."/>
            <person name="Li X."/>
            <person name="Liu Y."/>
            <person name="Li H."/>
            <person name="Ning X."/>
            <person name="Lin Y."/>
            <person name="Zhao L."/>
            <person name="Xing Q."/>
            <person name="Dou J."/>
            <person name="Li Y."/>
            <person name="Mao J."/>
            <person name="Guo H."/>
            <person name="Dou H."/>
            <person name="Li T."/>
            <person name="Mu C."/>
            <person name="Jiang W."/>
            <person name="Fu Q."/>
            <person name="Fu X."/>
            <person name="Miao Y."/>
            <person name="Liu J."/>
            <person name="Yu Q."/>
            <person name="Li R."/>
            <person name="Liao H."/>
            <person name="Li X."/>
            <person name="Kong Y."/>
            <person name="Jiang Z."/>
            <person name="Chourrout D."/>
            <person name="Li R."/>
            <person name="Bao Z."/>
        </authorList>
    </citation>
    <scope>NUCLEOTIDE SEQUENCE [LARGE SCALE GENOMIC DNA]</scope>
    <source>
        <strain evidence="1 2">PY_sf001</strain>
    </source>
</reference>
<evidence type="ECO:0000313" key="2">
    <source>
        <dbReference type="Proteomes" id="UP000242188"/>
    </source>
</evidence>
<comment type="caution">
    <text evidence="1">The sequence shown here is derived from an EMBL/GenBank/DDBJ whole genome shotgun (WGS) entry which is preliminary data.</text>
</comment>
<accession>A0A210PQW6</accession>
<name>A0A210PQW6_MIZYE</name>
<sequence length="99" mass="11534">MPLFGRIPMQEFQRNLVVTRAAHSPWIPRIEDSRVICLNKQEEVCWIFNICWNRRNRKIFKVRTLSGIWWSTEISSKLRPGSVFTTAGMTSGICFSAVM</sequence>